<feature type="region of interest" description="Disordered" evidence="1">
    <location>
        <begin position="180"/>
        <end position="200"/>
    </location>
</feature>
<dbReference type="EMBL" id="JARKIB010000074">
    <property type="protein sequence ID" value="KAJ7748123.1"/>
    <property type="molecule type" value="Genomic_DNA"/>
</dbReference>
<dbReference type="AlphaFoldDB" id="A0AAD7ISK7"/>
<sequence length="558" mass="59975">MKAKAHSTRSWVELGIQRYLALISISIPALLAPAPSRPECFVPFNLQSPSRPQDLKLSKPCFNKGYADRVIEIAVSVPYLQIRFNYCYSNVAMAFKFNCITVYYIHSSPSRCNSRLNTQPNVDSAPLPTIPGLNLIPCFELPDRRFSKPRRFSIQFDPTQSWLTRIKVPQVGRGGYGYATMGGEEGGREREGEGEREGGQVRECAAAPIRRVLYIMRPAQTRSACAHVCVGARGESTRTTNAWQRHPHAHGVRAERGRECAHSPSARDSARGEVGTRAEKRAATEGDGREGRGWEGRAWDRDGTAGSRGERMCAVRGLEAHGGSSAPTRRAAAVRQRGAGTGVDSPAGAPWSGEEDGKRMTRHKYEARGSGLRTHTEFAPRAGASARSRHPIHGAGCTRHGAGALCGGVHEGGKEGGDGGRWDEGMCDGNDANAGRQARGWAMGTGRERDGNKGRGWGWGDGMGRGGSCGERRLEAHCVVAHRGAGAGTRVNSTAAAPARDVGLQEDEEGVQGQRNVGKGMSDTADDSAGDGSARFSGGSSYGIRAWDSTRREPRAVR</sequence>
<feature type="compositionally biased region" description="Basic and acidic residues" evidence="1">
    <location>
        <begin position="252"/>
        <end position="261"/>
    </location>
</feature>
<dbReference type="Proteomes" id="UP001215598">
    <property type="component" value="Unassembled WGS sequence"/>
</dbReference>
<evidence type="ECO:0000313" key="2">
    <source>
        <dbReference type="EMBL" id="KAJ7748123.1"/>
    </source>
</evidence>
<keyword evidence="3" id="KW-1185">Reference proteome</keyword>
<organism evidence="2 3">
    <name type="scientific">Mycena metata</name>
    <dbReference type="NCBI Taxonomy" id="1033252"/>
    <lineage>
        <taxon>Eukaryota</taxon>
        <taxon>Fungi</taxon>
        <taxon>Dikarya</taxon>
        <taxon>Basidiomycota</taxon>
        <taxon>Agaricomycotina</taxon>
        <taxon>Agaricomycetes</taxon>
        <taxon>Agaricomycetidae</taxon>
        <taxon>Agaricales</taxon>
        <taxon>Marasmiineae</taxon>
        <taxon>Mycenaceae</taxon>
        <taxon>Mycena</taxon>
    </lineage>
</organism>
<evidence type="ECO:0000313" key="3">
    <source>
        <dbReference type="Proteomes" id="UP001215598"/>
    </source>
</evidence>
<evidence type="ECO:0000256" key="1">
    <source>
        <dbReference type="SAM" id="MobiDB-lite"/>
    </source>
</evidence>
<gene>
    <name evidence="2" type="ORF">B0H16DRAFT_1849749</name>
</gene>
<feature type="region of interest" description="Disordered" evidence="1">
    <location>
        <begin position="240"/>
        <end position="308"/>
    </location>
</feature>
<feature type="compositionally biased region" description="Basic and acidic residues" evidence="1">
    <location>
        <begin position="185"/>
        <end position="200"/>
    </location>
</feature>
<comment type="caution">
    <text evidence="2">The sequence shown here is derived from an EMBL/GenBank/DDBJ whole genome shotgun (WGS) entry which is preliminary data.</text>
</comment>
<reference evidence="2" key="1">
    <citation type="submission" date="2023-03" db="EMBL/GenBank/DDBJ databases">
        <title>Massive genome expansion in bonnet fungi (Mycena s.s.) driven by repeated elements and novel gene families across ecological guilds.</title>
        <authorList>
            <consortium name="Lawrence Berkeley National Laboratory"/>
            <person name="Harder C.B."/>
            <person name="Miyauchi S."/>
            <person name="Viragh M."/>
            <person name="Kuo A."/>
            <person name="Thoen E."/>
            <person name="Andreopoulos B."/>
            <person name="Lu D."/>
            <person name="Skrede I."/>
            <person name="Drula E."/>
            <person name="Henrissat B."/>
            <person name="Morin E."/>
            <person name="Kohler A."/>
            <person name="Barry K."/>
            <person name="LaButti K."/>
            <person name="Morin E."/>
            <person name="Salamov A."/>
            <person name="Lipzen A."/>
            <person name="Mereny Z."/>
            <person name="Hegedus B."/>
            <person name="Baldrian P."/>
            <person name="Stursova M."/>
            <person name="Weitz H."/>
            <person name="Taylor A."/>
            <person name="Grigoriev I.V."/>
            <person name="Nagy L.G."/>
            <person name="Martin F."/>
            <person name="Kauserud H."/>
        </authorList>
    </citation>
    <scope>NUCLEOTIDE SEQUENCE</scope>
    <source>
        <strain evidence="2">CBHHK182m</strain>
    </source>
</reference>
<name>A0AAD7ISK7_9AGAR</name>
<feature type="compositionally biased region" description="Basic and acidic residues" evidence="1">
    <location>
        <begin position="548"/>
        <end position="558"/>
    </location>
</feature>
<accession>A0AAD7ISK7</accession>
<feature type="compositionally biased region" description="Basic and acidic residues" evidence="1">
    <location>
        <begin position="414"/>
        <end position="424"/>
    </location>
</feature>
<feature type="compositionally biased region" description="Basic and acidic residues" evidence="1">
    <location>
        <begin position="268"/>
        <end position="308"/>
    </location>
</feature>
<feature type="region of interest" description="Disordered" evidence="1">
    <location>
        <begin position="491"/>
        <end position="558"/>
    </location>
</feature>
<feature type="region of interest" description="Disordered" evidence="1">
    <location>
        <begin position="339"/>
        <end position="360"/>
    </location>
</feature>
<feature type="region of interest" description="Disordered" evidence="1">
    <location>
        <begin position="414"/>
        <end position="462"/>
    </location>
</feature>
<feature type="compositionally biased region" description="Low complexity" evidence="1">
    <location>
        <begin position="530"/>
        <end position="539"/>
    </location>
</feature>
<proteinExistence type="predicted"/>
<protein>
    <submittedName>
        <fullName evidence="2">Uncharacterized protein</fullName>
    </submittedName>
</protein>